<keyword evidence="2" id="KW-1185">Reference proteome</keyword>
<dbReference type="EMBL" id="RFFG01000022">
    <property type="protein sequence ID" value="RMI43936.1"/>
    <property type="molecule type" value="Genomic_DNA"/>
</dbReference>
<protein>
    <recommendedName>
        <fullName evidence="3">Carboxypeptidase regulatory-like domain-containing protein</fullName>
    </recommendedName>
</protein>
<evidence type="ECO:0008006" key="3">
    <source>
        <dbReference type="Google" id="ProtNLM"/>
    </source>
</evidence>
<reference evidence="1 2" key="1">
    <citation type="submission" date="2018-10" db="EMBL/GenBank/DDBJ databases">
        <title>Isolation from soil.</title>
        <authorList>
            <person name="Hu J."/>
        </authorList>
    </citation>
    <scope>NUCLEOTIDE SEQUENCE [LARGE SCALE GENOMIC DNA]</scope>
    <source>
        <strain evidence="1 2">NEAU-Ht49</strain>
    </source>
</reference>
<organism evidence="1 2">
    <name type="scientific">Actinomadura harenae</name>
    <dbReference type="NCBI Taxonomy" id="2483351"/>
    <lineage>
        <taxon>Bacteria</taxon>
        <taxon>Bacillati</taxon>
        <taxon>Actinomycetota</taxon>
        <taxon>Actinomycetes</taxon>
        <taxon>Streptosporangiales</taxon>
        <taxon>Thermomonosporaceae</taxon>
        <taxon>Actinomadura</taxon>
    </lineage>
</organism>
<evidence type="ECO:0000313" key="2">
    <source>
        <dbReference type="Proteomes" id="UP000282674"/>
    </source>
</evidence>
<sequence length="411" mass="44684">MTQIVETAASTDHLDYDHRQVTLSGRLMQQQADGTLAPLPEHTVRVFAGNYSRDEASTDADGRFTVTMIDPGYRVLTACSDDDDTYAESCADYRFTITQRPTRLSLNPLPASSKLGSWVSVSGHAEVLTSAGWGPIAGVIGVAALNSPLNNLGAMRVEADGGFSGKIQIRDGASWAATLYPDALEYDQRNSTPPTPIRTVHPTSTWLYAPQSRPVPGRPFNFRVSTDAMRFQDAQYELLAPWPLPDEPFKLYFRPDSGGQPRLIASGRTGRDGDALIAHTPKVGERGTWFARIDPSGDLTGSVSTNVHLDVRYATTLRLSAKPDPVRKGRRLTAHGTLLAPGGKALGKRTVKIYFQARGSKKWVGMATVHTDAHGAFTRTFTAKQDGTWHAAFAGDTLDLPVQAADYVDVR</sequence>
<proteinExistence type="predicted"/>
<evidence type="ECO:0000313" key="1">
    <source>
        <dbReference type="EMBL" id="RMI43936.1"/>
    </source>
</evidence>
<comment type="caution">
    <text evidence="1">The sequence shown here is derived from an EMBL/GenBank/DDBJ whole genome shotgun (WGS) entry which is preliminary data.</text>
</comment>
<dbReference type="AlphaFoldDB" id="A0A3M2M300"/>
<name>A0A3M2M300_9ACTN</name>
<accession>A0A3M2M300</accession>
<dbReference type="Proteomes" id="UP000282674">
    <property type="component" value="Unassembled WGS sequence"/>
</dbReference>
<gene>
    <name evidence="1" type="ORF">EBO15_14650</name>
</gene>